<dbReference type="GO" id="GO:0000155">
    <property type="term" value="F:phosphorelay sensor kinase activity"/>
    <property type="evidence" value="ECO:0007669"/>
    <property type="project" value="InterPro"/>
</dbReference>
<reference evidence="14 15" key="1">
    <citation type="journal article" date="2012" name="BMC Genomics">
        <title>Complete genome sequence of Saccharothrix espanaensis DSM 44229T and comparison to the other completely sequenced Pseudonocardiaceae.</title>
        <authorList>
            <person name="Strobel T."/>
            <person name="Al-Dilaimi A."/>
            <person name="Blom J."/>
            <person name="Gessner A."/>
            <person name="Kalinowski J."/>
            <person name="Luzhetska M."/>
            <person name="Puhler A."/>
            <person name="Szczepanowski R."/>
            <person name="Bechthold A."/>
            <person name="Ruckert C."/>
        </authorList>
    </citation>
    <scope>NUCLEOTIDE SEQUENCE [LARGE SCALE GENOMIC DNA]</scope>
    <source>
        <strain evidence="15">ATCC 51144 / DSM 44229 / JCM 9112 / NBRC 15066 / NRRL 15764</strain>
    </source>
</reference>
<sequence length="464" mass="49990">MMTLAVTTVVAVPLFAAAAVAVMFLRAQAESYDSAPVRRNALCVGGVIADSVLHDVHLPGSQTGDAPRASYGHRCELGAHALATRPTRSGDVVVRELPDADKVLISVASYDSTAYVPVLSIWPFTDPDDTDYRIVRDSGETLTSYFPLQPEDAEAIAEAQRTLSQRVLMLAGGFIGLCALVGGAVWTATGRLLRPVEAIRRELAEITDSDLARRVPTPRGRTELTRLAEAVNATLDRLQVAAEDNRRFVADASHELRSPIAALRAELEIATAHPRQADWPAVVDAALVDTERLQHLAGDLLLLARLDHTTTIATAGAAGEIIDLITLVRDHTARRRSRHVVTVDLPERPARVHGRRALLERLLGNLLDNAERHATTTITVHVAVADDHVALEVLDDGPGIPSKDRERVFDRFTRLDDARTRDTGGTGLGLPIARRIATAHMATLHATDHPNGGAHLIATFPAAA</sequence>
<keyword evidence="5 14" id="KW-0808">Transferase</keyword>
<dbReference type="eggNOG" id="COG5002">
    <property type="taxonomic scope" value="Bacteria"/>
</dbReference>
<evidence type="ECO:0000313" key="14">
    <source>
        <dbReference type="EMBL" id="CCH29423.1"/>
    </source>
</evidence>
<evidence type="ECO:0000256" key="2">
    <source>
        <dbReference type="ARBA" id="ARBA00004236"/>
    </source>
</evidence>
<keyword evidence="6 11" id="KW-0812">Transmembrane</keyword>
<dbReference type="Pfam" id="PF00512">
    <property type="entry name" value="HisKA"/>
    <property type="match status" value="1"/>
</dbReference>
<dbReference type="InterPro" id="IPR003661">
    <property type="entry name" value="HisK_dim/P_dom"/>
</dbReference>
<dbReference type="PANTHER" id="PTHR45436">
    <property type="entry name" value="SENSOR HISTIDINE KINASE YKOH"/>
    <property type="match status" value="1"/>
</dbReference>
<keyword evidence="9" id="KW-0902">Two-component regulatory system</keyword>
<organism evidence="14 15">
    <name type="scientific">Saccharothrix espanaensis (strain ATCC 51144 / DSM 44229 / JCM 9112 / NBRC 15066 / NRRL 15764)</name>
    <dbReference type="NCBI Taxonomy" id="1179773"/>
    <lineage>
        <taxon>Bacteria</taxon>
        <taxon>Bacillati</taxon>
        <taxon>Actinomycetota</taxon>
        <taxon>Actinomycetes</taxon>
        <taxon>Pseudonocardiales</taxon>
        <taxon>Pseudonocardiaceae</taxon>
        <taxon>Saccharothrix</taxon>
    </lineage>
</organism>
<evidence type="ECO:0000256" key="6">
    <source>
        <dbReference type="ARBA" id="ARBA00022692"/>
    </source>
</evidence>
<evidence type="ECO:0000256" key="7">
    <source>
        <dbReference type="ARBA" id="ARBA00022777"/>
    </source>
</evidence>
<dbReference type="GO" id="GO:0005886">
    <property type="term" value="C:plasma membrane"/>
    <property type="evidence" value="ECO:0007669"/>
    <property type="project" value="UniProtKB-SubCell"/>
</dbReference>
<dbReference type="InterPro" id="IPR004358">
    <property type="entry name" value="Sig_transdc_His_kin-like_C"/>
</dbReference>
<feature type="domain" description="HAMP" evidence="13">
    <location>
        <begin position="190"/>
        <end position="243"/>
    </location>
</feature>
<dbReference type="Proteomes" id="UP000006281">
    <property type="component" value="Chromosome"/>
</dbReference>
<dbReference type="CDD" id="cd00075">
    <property type="entry name" value="HATPase"/>
    <property type="match status" value="1"/>
</dbReference>
<dbReference type="EC" id="2.7.13.3" evidence="3"/>
<dbReference type="SUPFAM" id="SSF55874">
    <property type="entry name" value="ATPase domain of HSP90 chaperone/DNA topoisomerase II/histidine kinase"/>
    <property type="match status" value="1"/>
</dbReference>
<feature type="domain" description="Histidine kinase" evidence="12">
    <location>
        <begin position="251"/>
        <end position="464"/>
    </location>
</feature>
<dbReference type="SMART" id="SM00387">
    <property type="entry name" value="HATPase_c"/>
    <property type="match status" value="1"/>
</dbReference>
<dbReference type="SMART" id="SM00304">
    <property type="entry name" value="HAMP"/>
    <property type="match status" value="1"/>
</dbReference>
<keyword evidence="15" id="KW-1185">Reference proteome</keyword>
<dbReference type="PRINTS" id="PR00344">
    <property type="entry name" value="BCTRLSENSOR"/>
</dbReference>
<evidence type="ECO:0000256" key="3">
    <source>
        <dbReference type="ARBA" id="ARBA00012438"/>
    </source>
</evidence>
<evidence type="ECO:0000313" key="15">
    <source>
        <dbReference type="Proteomes" id="UP000006281"/>
    </source>
</evidence>
<evidence type="ECO:0000256" key="9">
    <source>
        <dbReference type="ARBA" id="ARBA00023012"/>
    </source>
</evidence>
<dbReference type="AlphaFoldDB" id="K0JYU4"/>
<dbReference type="InterPro" id="IPR003660">
    <property type="entry name" value="HAMP_dom"/>
</dbReference>
<evidence type="ECO:0000256" key="1">
    <source>
        <dbReference type="ARBA" id="ARBA00000085"/>
    </source>
</evidence>
<dbReference type="PATRIC" id="fig|1179773.3.peg.2100"/>
<comment type="catalytic activity">
    <reaction evidence="1">
        <text>ATP + protein L-histidine = ADP + protein N-phospho-L-histidine.</text>
        <dbReference type="EC" id="2.7.13.3"/>
    </reaction>
</comment>
<dbReference type="Gene3D" id="3.30.565.10">
    <property type="entry name" value="Histidine kinase-like ATPase, C-terminal domain"/>
    <property type="match status" value="1"/>
</dbReference>
<evidence type="ECO:0000256" key="4">
    <source>
        <dbReference type="ARBA" id="ARBA00022553"/>
    </source>
</evidence>
<feature type="transmembrane region" description="Helical" evidence="11">
    <location>
        <begin position="167"/>
        <end position="193"/>
    </location>
</feature>
<dbReference type="Gene3D" id="1.10.287.130">
    <property type="match status" value="1"/>
</dbReference>
<dbReference type="PROSITE" id="PS50885">
    <property type="entry name" value="HAMP"/>
    <property type="match status" value="1"/>
</dbReference>
<keyword evidence="4" id="KW-0597">Phosphoprotein</keyword>
<dbReference type="RefSeq" id="WP_015099535.1">
    <property type="nucleotide sequence ID" value="NC_019673.1"/>
</dbReference>
<dbReference type="PANTHER" id="PTHR45436:SF5">
    <property type="entry name" value="SENSOR HISTIDINE KINASE TRCS"/>
    <property type="match status" value="1"/>
</dbReference>
<gene>
    <name evidence="14" type="ordered locus">BN6_21010</name>
</gene>
<evidence type="ECO:0000256" key="10">
    <source>
        <dbReference type="ARBA" id="ARBA00023136"/>
    </source>
</evidence>
<dbReference type="Pfam" id="PF00672">
    <property type="entry name" value="HAMP"/>
    <property type="match status" value="1"/>
</dbReference>
<dbReference type="CDD" id="cd06225">
    <property type="entry name" value="HAMP"/>
    <property type="match status" value="1"/>
</dbReference>
<accession>K0JYU4</accession>
<evidence type="ECO:0000256" key="11">
    <source>
        <dbReference type="SAM" id="Phobius"/>
    </source>
</evidence>
<keyword evidence="10 11" id="KW-0472">Membrane</keyword>
<dbReference type="InterPro" id="IPR036890">
    <property type="entry name" value="HATPase_C_sf"/>
</dbReference>
<dbReference type="Pfam" id="PF02518">
    <property type="entry name" value="HATPase_c"/>
    <property type="match status" value="1"/>
</dbReference>
<dbReference type="SUPFAM" id="SSF158472">
    <property type="entry name" value="HAMP domain-like"/>
    <property type="match status" value="1"/>
</dbReference>
<dbReference type="InterPro" id="IPR036097">
    <property type="entry name" value="HisK_dim/P_sf"/>
</dbReference>
<dbReference type="PROSITE" id="PS50109">
    <property type="entry name" value="HIS_KIN"/>
    <property type="match status" value="1"/>
</dbReference>
<evidence type="ECO:0000256" key="8">
    <source>
        <dbReference type="ARBA" id="ARBA00022989"/>
    </source>
</evidence>
<dbReference type="SUPFAM" id="SSF47384">
    <property type="entry name" value="Homodimeric domain of signal transducing histidine kinase"/>
    <property type="match status" value="1"/>
</dbReference>
<proteinExistence type="predicted"/>
<dbReference type="BioCyc" id="SESP1179773:BN6_RS41735-MONOMER"/>
<keyword evidence="7 14" id="KW-0418">Kinase</keyword>
<dbReference type="Gene3D" id="6.10.340.10">
    <property type="match status" value="1"/>
</dbReference>
<dbReference type="InterPro" id="IPR003594">
    <property type="entry name" value="HATPase_dom"/>
</dbReference>
<comment type="subcellular location">
    <subcellularLocation>
        <location evidence="2">Cell membrane</location>
    </subcellularLocation>
</comment>
<evidence type="ECO:0000259" key="12">
    <source>
        <dbReference type="PROSITE" id="PS50109"/>
    </source>
</evidence>
<evidence type="ECO:0000256" key="5">
    <source>
        <dbReference type="ARBA" id="ARBA00022679"/>
    </source>
</evidence>
<dbReference type="CDD" id="cd00082">
    <property type="entry name" value="HisKA"/>
    <property type="match status" value="1"/>
</dbReference>
<evidence type="ECO:0000259" key="13">
    <source>
        <dbReference type="PROSITE" id="PS50885"/>
    </source>
</evidence>
<dbReference type="InterPro" id="IPR005467">
    <property type="entry name" value="His_kinase_dom"/>
</dbReference>
<dbReference type="InterPro" id="IPR050428">
    <property type="entry name" value="TCS_sensor_his_kinase"/>
</dbReference>
<dbReference type="STRING" id="1179773.BN6_21010"/>
<name>K0JYU4_SACES</name>
<dbReference type="EMBL" id="HE804045">
    <property type="protein sequence ID" value="CCH29423.1"/>
    <property type="molecule type" value="Genomic_DNA"/>
</dbReference>
<dbReference type="SMART" id="SM00388">
    <property type="entry name" value="HisKA"/>
    <property type="match status" value="1"/>
</dbReference>
<protein>
    <recommendedName>
        <fullName evidence="3">histidine kinase</fullName>
        <ecNumber evidence="3">2.7.13.3</ecNumber>
    </recommendedName>
</protein>
<dbReference type="HOGENOM" id="CLU_000445_89_6_11"/>
<dbReference type="KEGG" id="sesp:BN6_21010"/>
<keyword evidence="8 11" id="KW-1133">Transmembrane helix</keyword>